<sequence>MDCNAGQTLVCGVRGVLLTILRDVAPSLAGRKVLKAMETKYERGIGEGRRQRGDERDRR</sequence>
<evidence type="ECO:0000313" key="1">
    <source>
        <dbReference type="EMBL" id="MPC80424.1"/>
    </source>
</evidence>
<reference evidence="1 2" key="1">
    <citation type="submission" date="2019-05" db="EMBL/GenBank/DDBJ databases">
        <title>Another draft genome of Portunus trituberculatus and its Hox gene families provides insights of decapod evolution.</title>
        <authorList>
            <person name="Jeong J.-H."/>
            <person name="Song I."/>
            <person name="Kim S."/>
            <person name="Choi T."/>
            <person name="Kim D."/>
            <person name="Ryu S."/>
            <person name="Kim W."/>
        </authorList>
    </citation>
    <scope>NUCLEOTIDE SEQUENCE [LARGE SCALE GENOMIC DNA]</scope>
    <source>
        <tissue evidence="1">Muscle</tissue>
    </source>
</reference>
<dbReference type="EMBL" id="VSRR010053982">
    <property type="protein sequence ID" value="MPC80424.1"/>
    <property type="molecule type" value="Genomic_DNA"/>
</dbReference>
<name>A0A5B7IIR0_PORTR</name>
<organism evidence="1 2">
    <name type="scientific">Portunus trituberculatus</name>
    <name type="common">Swimming crab</name>
    <name type="synonym">Neptunus trituberculatus</name>
    <dbReference type="NCBI Taxonomy" id="210409"/>
    <lineage>
        <taxon>Eukaryota</taxon>
        <taxon>Metazoa</taxon>
        <taxon>Ecdysozoa</taxon>
        <taxon>Arthropoda</taxon>
        <taxon>Crustacea</taxon>
        <taxon>Multicrustacea</taxon>
        <taxon>Malacostraca</taxon>
        <taxon>Eumalacostraca</taxon>
        <taxon>Eucarida</taxon>
        <taxon>Decapoda</taxon>
        <taxon>Pleocyemata</taxon>
        <taxon>Brachyura</taxon>
        <taxon>Eubrachyura</taxon>
        <taxon>Portunoidea</taxon>
        <taxon>Portunidae</taxon>
        <taxon>Portuninae</taxon>
        <taxon>Portunus</taxon>
    </lineage>
</organism>
<dbReference type="Proteomes" id="UP000324222">
    <property type="component" value="Unassembled WGS sequence"/>
</dbReference>
<comment type="caution">
    <text evidence="1">The sequence shown here is derived from an EMBL/GenBank/DDBJ whole genome shotgun (WGS) entry which is preliminary data.</text>
</comment>
<keyword evidence="2" id="KW-1185">Reference proteome</keyword>
<dbReference type="AlphaFoldDB" id="A0A5B7IIR0"/>
<gene>
    <name evidence="1" type="ORF">E2C01_075003</name>
</gene>
<evidence type="ECO:0000313" key="2">
    <source>
        <dbReference type="Proteomes" id="UP000324222"/>
    </source>
</evidence>
<proteinExistence type="predicted"/>
<accession>A0A5B7IIR0</accession>
<protein>
    <submittedName>
        <fullName evidence="1">Uncharacterized protein</fullName>
    </submittedName>
</protein>